<evidence type="ECO:0000259" key="2">
    <source>
        <dbReference type="Pfam" id="PF23247"/>
    </source>
</evidence>
<feature type="compositionally biased region" description="Polar residues" evidence="1">
    <location>
        <begin position="50"/>
        <end position="61"/>
    </location>
</feature>
<dbReference type="Gene3D" id="3.80.10.10">
    <property type="entry name" value="Ribonuclease Inhibitor"/>
    <property type="match status" value="2"/>
</dbReference>
<dbReference type="EMBL" id="CP136892">
    <property type="protein sequence ID" value="WOL02618.1"/>
    <property type="molecule type" value="Genomic_DNA"/>
</dbReference>
<dbReference type="SUPFAM" id="SSF52058">
    <property type="entry name" value="L domain-like"/>
    <property type="match status" value="1"/>
</dbReference>
<evidence type="ECO:0000313" key="4">
    <source>
        <dbReference type="Proteomes" id="UP001327560"/>
    </source>
</evidence>
<reference evidence="3 4" key="1">
    <citation type="submission" date="2023-10" db="EMBL/GenBank/DDBJ databases">
        <title>Chromosome-scale genome assembly provides insights into flower coloration mechanisms of Canna indica.</title>
        <authorList>
            <person name="Li C."/>
        </authorList>
    </citation>
    <scope>NUCLEOTIDE SEQUENCE [LARGE SCALE GENOMIC DNA]</scope>
    <source>
        <tissue evidence="3">Flower</tissue>
    </source>
</reference>
<feature type="domain" description="Disease resistance protein At4g27190-like leucine-rich repeats" evidence="2">
    <location>
        <begin position="388"/>
        <end position="499"/>
    </location>
</feature>
<name>A0AAQ3K8I8_9LILI</name>
<dbReference type="InterPro" id="IPR057135">
    <property type="entry name" value="At4g27190-like_LRR"/>
</dbReference>
<feature type="region of interest" description="Disordered" evidence="1">
    <location>
        <begin position="1"/>
        <end position="24"/>
    </location>
</feature>
<dbReference type="InterPro" id="IPR032675">
    <property type="entry name" value="LRR_dom_sf"/>
</dbReference>
<dbReference type="PANTHER" id="PTHR33463">
    <property type="entry name" value="NB-ARC DOMAIN-CONTAINING PROTEIN-RELATED"/>
    <property type="match status" value="1"/>
</dbReference>
<dbReference type="Pfam" id="PF23247">
    <property type="entry name" value="LRR_RPS2"/>
    <property type="match status" value="1"/>
</dbReference>
<accession>A0AAQ3K8I8</accession>
<dbReference type="AlphaFoldDB" id="A0AAQ3K8I8"/>
<proteinExistence type="predicted"/>
<sequence>MDDDLRASNKKSISHSAKAPVVERRKRAVKARKWFSKTIPTMECCAKTPDSQNDVSVFEGQSSEQKTKKKKKKKSKCLRGSCSKCCWCACKTGKRTSKKQIGAVDQLLRKGDVVDVGRRDADDVVGIMTPRRRENAKQVFDILSPRRSRDVNQNTGERLAPTKRRDAAVVPERMPPGPAREFSVPNPIVGQDVYLKTALSYLADDAFLSLSYTKITCLSEEIRELANLKYLELEGTTELRKIPHGVISSLEMLQAINLYMSGFANWNWLSLRGHDGITFEELMSLPRLRSVGFTVRNIPSLLRLFSIRCVSTHSLAIRELRGLISLHLLPALLSRSKMGRLKNLTIESSHGLKELVMGEEANDSSPNWRLHQLEIFNLVCLPELERVIWRGVMPHACLPNLRSLSLFYCNKLKNITWTMHLPFLQELYIQNCNEMEHIIAGESSMPSSEKEEKIITSFPYLKYIYLCNMKKLASINDQALAFPCLERILVCNCLELRKLPLGVQSAEKLRIIFGEKIWWESLEWEDESIKFIFSSCFREIPVGYEPNMKIFDGL</sequence>
<organism evidence="3 4">
    <name type="scientific">Canna indica</name>
    <name type="common">Indian-shot</name>
    <dbReference type="NCBI Taxonomy" id="4628"/>
    <lineage>
        <taxon>Eukaryota</taxon>
        <taxon>Viridiplantae</taxon>
        <taxon>Streptophyta</taxon>
        <taxon>Embryophyta</taxon>
        <taxon>Tracheophyta</taxon>
        <taxon>Spermatophyta</taxon>
        <taxon>Magnoliopsida</taxon>
        <taxon>Liliopsida</taxon>
        <taxon>Zingiberales</taxon>
        <taxon>Cannaceae</taxon>
        <taxon>Canna</taxon>
    </lineage>
</organism>
<dbReference type="PANTHER" id="PTHR33463:SF204">
    <property type="entry name" value="NB-ARC DOMAIN-CONTAINING PROTEIN"/>
    <property type="match status" value="1"/>
</dbReference>
<evidence type="ECO:0000313" key="3">
    <source>
        <dbReference type="EMBL" id="WOL02618.1"/>
    </source>
</evidence>
<keyword evidence="4" id="KW-1185">Reference proteome</keyword>
<evidence type="ECO:0000256" key="1">
    <source>
        <dbReference type="SAM" id="MobiDB-lite"/>
    </source>
</evidence>
<protein>
    <submittedName>
        <fullName evidence="3">Disease resistance protein RPS2-like</fullName>
    </submittedName>
</protein>
<gene>
    <name evidence="3" type="ORF">Cni_G11337</name>
</gene>
<dbReference type="InterPro" id="IPR050905">
    <property type="entry name" value="Plant_NBS-LRR"/>
</dbReference>
<dbReference type="Proteomes" id="UP001327560">
    <property type="component" value="Chromosome 3"/>
</dbReference>
<feature type="region of interest" description="Disordered" evidence="1">
    <location>
        <begin position="50"/>
        <end position="73"/>
    </location>
</feature>